<accession>A0ABW1NP44</accession>
<dbReference type="RefSeq" id="WP_380757899.1">
    <property type="nucleotide sequence ID" value="NZ_JBHSRF010000046.1"/>
</dbReference>
<evidence type="ECO:0000313" key="3">
    <source>
        <dbReference type="EMBL" id="MFC6084633.1"/>
    </source>
</evidence>
<dbReference type="Gene3D" id="3.20.20.30">
    <property type="entry name" value="Luciferase-like domain"/>
    <property type="match status" value="1"/>
</dbReference>
<keyword evidence="1 3" id="KW-0560">Oxidoreductase</keyword>
<dbReference type="EC" id="1.-.-.-" evidence="3"/>
<keyword evidence="4" id="KW-1185">Reference proteome</keyword>
<organism evidence="3 4">
    <name type="scientific">Sphaerisporangium aureirubrum</name>
    <dbReference type="NCBI Taxonomy" id="1544736"/>
    <lineage>
        <taxon>Bacteria</taxon>
        <taxon>Bacillati</taxon>
        <taxon>Actinomycetota</taxon>
        <taxon>Actinomycetes</taxon>
        <taxon>Streptosporangiales</taxon>
        <taxon>Streptosporangiaceae</taxon>
        <taxon>Sphaerisporangium</taxon>
    </lineage>
</organism>
<dbReference type="NCBIfam" id="TIGR03557">
    <property type="entry name" value="F420_G6P_family"/>
    <property type="match status" value="1"/>
</dbReference>
<dbReference type="InterPro" id="IPR011251">
    <property type="entry name" value="Luciferase-like_dom"/>
</dbReference>
<sequence>MTGIGYTLMCEQTPPRQLVEDAVAAEHAGFDYAVISDHYFPWLEEMGHSPYAWSVLGAVAYATRTLPLMTYVTCPTMRYHPAVVAQKAATVGVLSEGRFTLGLGAGENLNEHVIGKGWPPVNIRHEMFGEAVEIIQALFEGEYVSYRGDHFTVDSAKLYDLPGGPIPIGIAASGPQSGDFAAEYGDALIAVQPDPGLVERFRSSGGSGKPVYGQLAVCHDTDVEAAKARAHRLWRWFPAGWKVLSELPSPVNFAAYSRYVRQEDVTSEVPCGPDVQPVVDAVRRFTDAGFTHVALVQIGAEHQKDFLTWSREELLPALRAA</sequence>
<dbReference type="Proteomes" id="UP001596137">
    <property type="component" value="Unassembled WGS sequence"/>
</dbReference>
<proteinExistence type="predicted"/>
<evidence type="ECO:0000313" key="4">
    <source>
        <dbReference type="Proteomes" id="UP001596137"/>
    </source>
</evidence>
<gene>
    <name evidence="3" type="ORF">ACFP1K_25970</name>
</gene>
<dbReference type="EMBL" id="JBHSRF010000046">
    <property type="protein sequence ID" value="MFC6084633.1"/>
    <property type="molecule type" value="Genomic_DNA"/>
</dbReference>
<dbReference type="SUPFAM" id="SSF51679">
    <property type="entry name" value="Bacterial luciferase-like"/>
    <property type="match status" value="1"/>
</dbReference>
<evidence type="ECO:0000256" key="1">
    <source>
        <dbReference type="ARBA" id="ARBA00023002"/>
    </source>
</evidence>
<comment type="caution">
    <text evidence="3">The sequence shown here is derived from an EMBL/GenBank/DDBJ whole genome shotgun (WGS) entry which is preliminary data.</text>
</comment>
<dbReference type="PANTHER" id="PTHR43244">
    <property type="match status" value="1"/>
</dbReference>
<evidence type="ECO:0000259" key="2">
    <source>
        <dbReference type="Pfam" id="PF00296"/>
    </source>
</evidence>
<dbReference type="CDD" id="cd01097">
    <property type="entry name" value="Tetrahydromethanopterin_reductase"/>
    <property type="match status" value="1"/>
</dbReference>
<feature type="domain" description="Luciferase-like" evidence="2">
    <location>
        <begin position="12"/>
        <end position="264"/>
    </location>
</feature>
<dbReference type="InterPro" id="IPR019945">
    <property type="entry name" value="F420_G6P_DH-rel"/>
</dbReference>
<name>A0ABW1NP44_9ACTN</name>
<dbReference type="InterPro" id="IPR036661">
    <property type="entry name" value="Luciferase-like_sf"/>
</dbReference>
<dbReference type="GO" id="GO:0016491">
    <property type="term" value="F:oxidoreductase activity"/>
    <property type="evidence" value="ECO:0007669"/>
    <property type="project" value="UniProtKB-KW"/>
</dbReference>
<dbReference type="Pfam" id="PF00296">
    <property type="entry name" value="Bac_luciferase"/>
    <property type="match status" value="1"/>
</dbReference>
<protein>
    <submittedName>
        <fullName evidence="3">TIGR03557 family F420-dependent LLM class oxidoreductase</fullName>
        <ecNumber evidence="3">1.-.-.-</ecNumber>
    </submittedName>
</protein>
<dbReference type="InterPro" id="IPR050564">
    <property type="entry name" value="F420-G6PD/mer"/>
</dbReference>
<reference evidence="4" key="1">
    <citation type="journal article" date="2019" name="Int. J. Syst. Evol. Microbiol.">
        <title>The Global Catalogue of Microorganisms (GCM) 10K type strain sequencing project: providing services to taxonomists for standard genome sequencing and annotation.</title>
        <authorList>
            <consortium name="The Broad Institute Genomics Platform"/>
            <consortium name="The Broad Institute Genome Sequencing Center for Infectious Disease"/>
            <person name="Wu L."/>
            <person name="Ma J."/>
        </authorList>
    </citation>
    <scope>NUCLEOTIDE SEQUENCE [LARGE SCALE GENOMIC DNA]</scope>
    <source>
        <strain evidence="4">JCM 30346</strain>
    </source>
</reference>
<dbReference type="PANTHER" id="PTHR43244:SF1">
    <property type="entry name" value="5,10-METHYLENETETRAHYDROMETHANOPTERIN REDUCTASE"/>
    <property type="match status" value="1"/>
</dbReference>